<dbReference type="RefSeq" id="WP_115537815.1">
    <property type="nucleotide sequence ID" value="NZ_QRGA01000031.1"/>
</dbReference>
<proteinExistence type="inferred from homology"/>
<protein>
    <submittedName>
        <fullName evidence="5">Branched-chain amino acid ABC transporter substrate-binding protein</fullName>
    </submittedName>
</protein>
<feature type="chain" id="PRO_5017675331" evidence="3">
    <location>
        <begin position="30"/>
        <end position="390"/>
    </location>
</feature>
<dbReference type="AlphaFoldDB" id="A0A3D8JPZ6"/>
<dbReference type="PANTHER" id="PTHR30483:SF38">
    <property type="entry name" value="BLR7848 PROTEIN"/>
    <property type="match status" value="1"/>
</dbReference>
<dbReference type="PANTHER" id="PTHR30483">
    <property type="entry name" value="LEUCINE-SPECIFIC-BINDING PROTEIN"/>
    <property type="match status" value="1"/>
</dbReference>
<dbReference type="InterPro" id="IPR051010">
    <property type="entry name" value="BCAA_transport"/>
</dbReference>
<evidence type="ECO:0000313" key="5">
    <source>
        <dbReference type="EMBL" id="RDU94614.1"/>
    </source>
</evidence>
<evidence type="ECO:0000256" key="3">
    <source>
        <dbReference type="SAM" id="SignalP"/>
    </source>
</evidence>
<sequence>MALSAPFRRALALASFAFVCAAQAVPAQADVKVGVDLSSTGPAAVIGITSKNAMLMWPKTIAGQPAQYIFLDDGSDPGTAVRNINKLIHEDHVDVIVGPNVTPAALAALDPVAASHTPMITLVGAGVVVEPQAGPRVWAFKMAASDSALADVMTRYMSNHGVKTVGFIGFADSYGDGWLKEFSTFAKLRHISIVATERYNRTDSSVTGQVLKLMEAKPDAILVAGAGTPAVLPQRELVERGFKGPIYQTHGIATPAFIKLGGKDVEGTLFPTQPAIVARTLPADHPSKKEALAFVNAYEAKYGAGTVTQFAADAAGVYPRLNDAVARALKTAQPGTEAFRVALRGALEQAHEIVVPNGVVNTSASDHVGLDQRASVMGTIKGGKFVYLSQ</sequence>
<dbReference type="Pfam" id="PF13458">
    <property type="entry name" value="Peripla_BP_6"/>
    <property type="match status" value="1"/>
</dbReference>
<organism evidence="5 6">
    <name type="scientific">Trinickia dinghuensis</name>
    <dbReference type="NCBI Taxonomy" id="2291023"/>
    <lineage>
        <taxon>Bacteria</taxon>
        <taxon>Pseudomonadati</taxon>
        <taxon>Pseudomonadota</taxon>
        <taxon>Betaproteobacteria</taxon>
        <taxon>Burkholderiales</taxon>
        <taxon>Burkholderiaceae</taxon>
        <taxon>Trinickia</taxon>
    </lineage>
</organism>
<keyword evidence="2 3" id="KW-0732">Signal</keyword>
<comment type="caution">
    <text evidence="5">The sequence shown here is derived from an EMBL/GenBank/DDBJ whole genome shotgun (WGS) entry which is preliminary data.</text>
</comment>
<comment type="similarity">
    <text evidence="1">Belongs to the leucine-binding protein family.</text>
</comment>
<dbReference type="OrthoDB" id="5290698at2"/>
<accession>A0A3D8JPZ6</accession>
<gene>
    <name evidence="5" type="ORF">DWV00_33000</name>
</gene>
<keyword evidence="6" id="KW-1185">Reference proteome</keyword>
<dbReference type="InterPro" id="IPR028081">
    <property type="entry name" value="Leu-bd"/>
</dbReference>
<evidence type="ECO:0000256" key="1">
    <source>
        <dbReference type="ARBA" id="ARBA00010062"/>
    </source>
</evidence>
<dbReference type="Gene3D" id="3.40.50.2300">
    <property type="match status" value="2"/>
</dbReference>
<reference evidence="5 6" key="1">
    <citation type="submission" date="2018-08" db="EMBL/GenBank/DDBJ databases">
        <title>Paraburkholderia sp. DHOM06 isolated from forest soil.</title>
        <authorList>
            <person name="Gao Z.-H."/>
            <person name="Qiu L.-H."/>
        </authorList>
    </citation>
    <scope>NUCLEOTIDE SEQUENCE [LARGE SCALE GENOMIC DNA]</scope>
    <source>
        <strain evidence="5 6">DHOM06</strain>
    </source>
</reference>
<dbReference type="InterPro" id="IPR028082">
    <property type="entry name" value="Peripla_BP_I"/>
</dbReference>
<dbReference type="EMBL" id="QRGA01000031">
    <property type="protein sequence ID" value="RDU94614.1"/>
    <property type="molecule type" value="Genomic_DNA"/>
</dbReference>
<feature type="domain" description="Leucine-binding protein" evidence="4">
    <location>
        <begin position="31"/>
        <end position="377"/>
    </location>
</feature>
<evidence type="ECO:0000259" key="4">
    <source>
        <dbReference type="Pfam" id="PF13458"/>
    </source>
</evidence>
<evidence type="ECO:0000256" key="2">
    <source>
        <dbReference type="ARBA" id="ARBA00022729"/>
    </source>
</evidence>
<name>A0A3D8JPZ6_9BURK</name>
<feature type="signal peptide" evidence="3">
    <location>
        <begin position="1"/>
        <end position="29"/>
    </location>
</feature>
<dbReference type="CDD" id="cd06333">
    <property type="entry name" value="PBP1_ABC_RPA1789-like"/>
    <property type="match status" value="1"/>
</dbReference>
<evidence type="ECO:0000313" key="6">
    <source>
        <dbReference type="Proteomes" id="UP000256838"/>
    </source>
</evidence>
<dbReference type="SUPFAM" id="SSF53822">
    <property type="entry name" value="Periplasmic binding protein-like I"/>
    <property type="match status" value="1"/>
</dbReference>
<dbReference type="Proteomes" id="UP000256838">
    <property type="component" value="Unassembled WGS sequence"/>
</dbReference>